<dbReference type="AlphaFoldDB" id="A0A9D2B7Z4"/>
<feature type="non-terminal residue" evidence="2">
    <location>
        <position position="1"/>
    </location>
</feature>
<gene>
    <name evidence="2" type="ORF">H9736_08630</name>
</gene>
<feature type="domain" description="Baseplate J-like C-terminal" evidence="1">
    <location>
        <begin position="30"/>
        <end position="111"/>
    </location>
</feature>
<organism evidence="2 3">
    <name type="scientific">Candidatus Anaerotruncus excrementipullorum</name>
    <dbReference type="NCBI Taxonomy" id="2838465"/>
    <lineage>
        <taxon>Bacteria</taxon>
        <taxon>Bacillati</taxon>
        <taxon>Bacillota</taxon>
        <taxon>Clostridia</taxon>
        <taxon>Eubacteriales</taxon>
        <taxon>Oscillospiraceae</taxon>
        <taxon>Anaerotruncus</taxon>
    </lineage>
</organism>
<proteinExistence type="predicted"/>
<sequence>SLCQQVAEALATPRQLCLTVSAAPAPVKAVAVEAAVAPAPGRTLEELQEPLAAAVEGLLAGLAIGEPLALSRLVQAVMATGLAADCRIAQPAAAQAPAAHGVLRAGTVTITQLEEDAP</sequence>
<reference evidence="2" key="1">
    <citation type="journal article" date="2021" name="PeerJ">
        <title>Extensive microbial diversity within the chicken gut microbiome revealed by metagenomics and culture.</title>
        <authorList>
            <person name="Gilroy R."/>
            <person name="Ravi A."/>
            <person name="Getino M."/>
            <person name="Pursley I."/>
            <person name="Horton D.L."/>
            <person name="Alikhan N.F."/>
            <person name="Baker D."/>
            <person name="Gharbi K."/>
            <person name="Hall N."/>
            <person name="Watson M."/>
            <person name="Adriaenssens E.M."/>
            <person name="Foster-Nyarko E."/>
            <person name="Jarju S."/>
            <person name="Secka A."/>
            <person name="Antonio M."/>
            <person name="Oren A."/>
            <person name="Chaudhuri R.R."/>
            <person name="La Ragione R."/>
            <person name="Hildebrand F."/>
            <person name="Pallen M.J."/>
        </authorList>
    </citation>
    <scope>NUCLEOTIDE SEQUENCE</scope>
    <source>
        <strain evidence="2">CHK188-5543</strain>
    </source>
</reference>
<evidence type="ECO:0000259" key="1">
    <source>
        <dbReference type="Pfam" id="PF26079"/>
    </source>
</evidence>
<accession>A0A9D2B7Z4</accession>
<evidence type="ECO:0000313" key="3">
    <source>
        <dbReference type="Proteomes" id="UP000886800"/>
    </source>
</evidence>
<dbReference type="EMBL" id="DXES01000180">
    <property type="protein sequence ID" value="HIX66298.1"/>
    <property type="molecule type" value="Genomic_DNA"/>
</dbReference>
<dbReference type="InterPro" id="IPR058530">
    <property type="entry name" value="Baseplate_J-like_C"/>
</dbReference>
<name>A0A9D2B7Z4_9FIRM</name>
<dbReference type="Pfam" id="PF26079">
    <property type="entry name" value="Baseplate_J_C"/>
    <property type="match status" value="1"/>
</dbReference>
<reference evidence="2" key="2">
    <citation type="submission" date="2021-04" db="EMBL/GenBank/DDBJ databases">
        <authorList>
            <person name="Gilroy R."/>
        </authorList>
    </citation>
    <scope>NUCLEOTIDE SEQUENCE</scope>
    <source>
        <strain evidence="2">CHK188-5543</strain>
    </source>
</reference>
<comment type="caution">
    <text evidence="2">The sequence shown here is derived from an EMBL/GenBank/DDBJ whole genome shotgun (WGS) entry which is preliminary data.</text>
</comment>
<dbReference type="Proteomes" id="UP000886800">
    <property type="component" value="Unassembled WGS sequence"/>
</dbReference>
<protein>
    <recommendedName>
        <fullName evidence="1">Baseplate J-like C-terminal domain-containing protein</fullName>
    </recommendedName>
</protein>
<evidence type="ECO:0000313" key="2">
    <source>
        <dbReference type="EMBL" id="HIX66298.1"/>
    </source>
</evidence>